<keyword evidence="6 8" id="KW-1133">Transmembrane helix</keyword>
<dbReference type="RefSeq" id="WP_167354815.1">
    <property type="nucleotide sequence ID" value="NZ_FNCH01000037.1"/>
</dbReference>
<feature type="domain" description="ABC transmembrane type-1" evidence="10">
    <location>
        <begin position="16"/>
        <end position="292"/>
    </location>
</feature>
<keyword evidence="3 8" id="KW-0812">Transmembrane</keyword>
<dbReference type="PROSITE" id="PS50929">
    <property type="entry name" value="ABC_TM1F"/>
    <property type="match status" value="1"/>
</dbReference>
<feature type="transmembrane region" description="Helical" evidence="8">
    <location>
        <begin position="12"/>
        <end position="33"/>
    </location>
</feature>
<dbReference type="PANTHER" id="PTHR43553:SF11">
    <property type="entry name" value="ABC TRANSPORTER ATP-BINDING_PERMEASE PROTEIN YOJI"/>
    <property type="match status" value="1"/>
</dbReference>
<sequence length="551" mass="63387">MELFKLLRRQSANIYLLIVLLGLVNSIWTTSLLLLINNKINGVALPFLNNFDWLIYSGMIITSFLVTRYFQGYLINISHEFGTKLSVEIFDRLRSTDYQEYLGIGENKIRTAMDDVNRIQRFPIMFIEAFNSVIIIFISVLYLFWINYVIAMIVIILLATLATYYYHQNKKIIGDLNKARDLENVFHGNVNDFLNGFKEIKMSSLRSDTIFNQHIVSNRYNAKELIVNSLNRYLNNELFGTYAFYFLIGTVVFLIPAISQVNLKTISSFVITILYLIGPIGMVIGKLREFTLLNISAERLDSFSQKLKTEISKTGLMDIPMIKAKPFQKIRFENVTFDYKHDSKSTFELLPISLEVSKGECIFITGGNGSGKSTFINLFTGLYKPASGTISYNDCEIQDSGYSTYMDSISAVFTDCYLFEENYNEFDLSKANKTLIKLLEFMKLDHVIKPELNQDGFISKSLSKGQQKRLALVYAIMEEKEIIVLDEWAAEQDPGFRRFFYTEIIPYLLELGKTVIAVTHDDHYFDCASRVIEFRGGAILQDKKPFLHQIT</sequence>
<dbReference type="GO" id="GO:0016887">
    <property type="term" value="F:ATP hydrolysis activity"/>
    <property type="evidence" value="ECO:0007669"/>
    <property type="project" value="InterPro"/>
</dbReference>
<evidence type="ECO:0000256" key="1">
    <source>
        <dbReference type="ARBA" id="ARBA00004651"/>
    </source>
</evidence>
<protein>
    <submittedName>
        <fullName evidence="11">Putative ATP-binding cassette transporter/putative ATP-binding cassette transporter</fullName>
    </submittedName>
</protein>
<dbReference type="SUPFAM" id="SSF90123">
    <property type="entry name" value="ABC transporter transmembrane region"/>
    <property type="match status" value="1"/>
</dbReference>
<evidence type="ECO:0000313" key="12">
    <source>
        <dbReference type="Proteomes" id="UP000199643"/>
    </source>
</evidence>
<dbReference type="InterPro" id="IPR003593">
    <property type="entry name" value="AAA+_ATPase"/>
</dbReference>
<dbReference type="GO" id="GO:0140359">
    <property type="term" value="F:ABC-type transporter activity"/>
    <property type="evidence" value="ECO:0007669"/>
    <property type="project" value="InterPro"/>
</dbReference>
<evidence type="ECO:0000313" key="11">
    <source>
        <dbReference type="EMBL" id="SDH68266.1"/>
    </source>
</evidence>
<reference evidence="12" key="1">
    <citation type="submission" date="2016-10" db="EMBL/GenBank/DDBJ databases">
        <authorList>
            <person name="Varghese N."/>
            <person name="Submissions S."/>
        </authorList>
    </citation>
    <scope>NUCLEOTIDE SEQUENCE [LARGE SCALE GENOMIC DNA]</scope>
    <source>
        <strain evidence="12">DSM 17933</strain>
    </source>
</reference>
<evidence type="ECO:0000256" key="4">
    <source>
        <dbReference type="ARBA" id="ARBA00022741"/>
    </source>
</evidence>
<comment type="subcellular location">
    <subcellularLocation>
        <location evidence="1">Cell membrane</location>
        <topology evidence="1">Multi-pass membrane protein</topology>
    </subcellularLocation>
</comment>
<dbReference type="SMART" id="SM00382">
    <property type="entry name" value="AAA"/>
    <property type="match status" value="1"/>
</dbReference>
<feature type="domain" description="ABC transporter" evidence="9">
    <location>
        <begin position="330"/>
        <end position="550"/>
    </location>
</feature>
<dbReference type="SUPFAM" id="SSF52540">
    <property type="entry name" value="P-loop containing nucleoside triphosphate hydrolases"/>
    <property type="match status" value="1"/>
</dbReference>
<dbReference type="PANTHER" id="PTHR43553">
    <property type="entry name" value="HEAVY METAL TRANSPORTER"/>
    <property type="match status" value="1"/>
</dbReference>
<keyword evidence="4" id="KW-0547">Nucleotide-binding</keyword>
<dbReference type="InterPro" id="IPR011527">
    <property type="entry name" value="ABC1_TM_dom"/>
</dbReference>
<feature type="transmembrane region" description="Helical" evidence="8">
    <location>
        <begin position="148"/>
        <end position="166"/>
    </location>
</feature>
<keyword evidence="12" id="KW-1185">Reference proteome</keyword>
<dbReference type="InterPro" id="IPR003439">
    <property type="entry name" value="ABC_transporter-like_ATP-bd"/>
</dbReference>
<feature type="transmembrane region" description="Helical" evidence="8">
    <location>
        <begin position="53"/>
        <end position="70"/>
    </location>
</feature>
<dbReference type="InterPro" id="IPR005898">
    <property type="entry name" value="Cyc_pep_transpt_SyrD/YojI"/>
</dbReference>
<proteinExistence type="predicted"/>
<evidence type="ECO:0000256" key="8">
    <source>
        <dbReference type="SAM" id="Phobius"/>
    </source>
</evidence>
<dbReference type="AlphaFoldDB" id="A0A1G8EEF1"/>
<evidence type="ECO:0000259" key="9">
    <source>
        <dbReference type="PROSITE" id="PS50893"/>
    </source>
</evidence>
<name>A0A1G8EEF1_9SPHI</name>
<dbReference type="NCBIfam" id="TIGR01194">
    <property type="entry name" value="cyc_pep_trnsptr"/>
    <property type="match status" value="1"/>
</dbReference>
<keyword evidence="2" id="KW-0813">Transport</keyword>
<dbReference type="GO" id="GO:1904680">
    <property type="term" value="F:peptide transmembrane transporter activity"/>
    <property type="evidence" value="ECO:0007669"/>
    <property type="project" value="InterPro"/>
</dbReference>
<evidence type="ECO:0000256" key="6">
    <source>
        <dbReference type="ARBA" id="ARBA00022989"/>
    </source>
</evidence>
<gene>
    <name evidence="11" type="ORF">SAMN05421827_1372</name>
</gene>
<dbReference type="InterPro" id="IPR050095">
    <property type="entry name" value="ECF_ABC_transporter_ATP-bd"/>
</dbReference>
<keyword evidence="7 8" id="KW-0472">Membrane</keyword>
<dbReference type="InterPro" id="IPR027417">
    <property type="entry name" value="P-loop_NTPase"/>
</dbReference>
<dbReference type="Gene3D" id="3.40.50.300">
    <property type="entry name" value="P-loop containing nucleotide triphosphate hydrolases"/>
    <property type="match status" value="1"/>
</dbReference>
<dbReference type="Proteomes" id="UP000199643">
    <property type="component" value="Unassembled WGS sequence"/>
</dbReference>
<feature type="transmembrane region" description="Helical" evidence="8">
    <location>
        <begin position="265"/>
        <end position="284"/>
    </location>
</feature>
<dbReference type="Gene3D" id="1.20.1560.10">
    <property type="entry name" value="ABC transporter type 1, transmembrane domain"/>
    <property type="match status" value="1"/>
</dbReference>
<dbReference type="GO" id="GO:0005524">
    <property type="term" value="F:ATP binding"/>
    <property type="evidence" value="ECO:0007669"/>
    <property type="project" value="UniProtKB-KW"/>
</dbReference>
<evidence type="ECO:0000259" key="10">
    <source>
        <dbReference type="PROSITE" id="PS50929"/>
    </source>
</evidence>
<dbReference type="GO" id="GO:0015833">
    <property type="term" value="P:peptide transport"/>
    <property type="evidence" value="ECO:0007669"/>
    <property type="project" value="InterPro"/>
</dbReference>
<dbReference type="STRING" id="405671.SAMN05421827_1372"/>
<organism evidence="11 12">
    <name type="scientific">Pedobacter terrae</name>
    <dbReference type="NCBI Taxonomy" id="405671"/>
    <lineage>
        <taxon>Bacteria</taxon>
        <taxon>Pseudomonadati</taxon>
        <taxon>Bacteroidota</taxon>
        <taxon>Sphingobacteriia</taxon>
        <taxon>Sphingobacteriales</taxon>
        <taxon>Sphingobacteriaceae</taxon>
        <taxon>Pedobacter</taxon>
    </lineage>
</organism>
<evidence type="ECO:0000256" key="2">
    <source>
        <dbReference type="ARBA" id="ARBA00022448"/>
    </source>
</evidence>
<feature type="transmembrane region" description="Helical" evidence="8">
    <location>
        <begin position="122"/>
        <end position="142"/>
    </location>
</feature>
<evidence type="ECO:0000256" key="3">
    <source>
        <dbReference type="ARBA" id="ARBA00022692"/>
    </source>
</evidence>
<evidence type="ECO:0000256" key="7">
    <source>
        <dbReference type="ARBA" id="ARBA00023136"/>
    </source>
</evidence>
<feature type="transmembrane region" description="Helical" evidence="8">
    <location>
        <begin position="239"/>
        <end position="259"/>
    </location>
</feature>
<dbReference type="EMBL" id="FNCH01000037">
    <property type="protein sequence ID" value="SDH68266.1"/>
    <property type="molecule type" value="Genomic_DNA"/>
</dbReference>
<dbReference type="PROSITE" id="PS50893">
    <property type="entry name" value="ABC_TRANSPORTER_2"/>
    <property type="match status" value="1"/>
</dbReference>
<evidence type="ECO:0000256" key="5">
    <source>
        <dbReference type="ARBA" id="ARBA00022840"/>
    </source>
</evidence>
<dbReference type="InterPro" id="IPR036640">
    <property type="entry name" value="ABC1_TM_sf"/>
</dbReference>
<keyword evidence="5 11" id="KW-0067">ATP-binding</keyword>
<accession>A0A1G8EEF1</accession>
<dbReference type="Pfam" id="PF00005">
    <property type="entry name" value="ABC_tran"/>
    <property type="match status" value="1"/>
</dbReference>
<dbReference type="GO" id="GO:0043190">
    <property type="term" value="C:ATP-binding cassette (ABC) transporter complex"/>
    <property type="evidence" value="ECO:0007669"/>
    <property type="project" value="TreeGrafter"/>
</dbReference>